<comment type="caution">
    <text evidence="1">The sequence shown here is derived from an EMBL/GenBank/DDBJ whole genome shotgun (WGS) entry which is preliminary data.</text>
</comment>
<gene>
    <name evidence="1" type="ORF">COX36_04265</name>
</gene>
<dbReference type="Proteomes" id="UP000230273">
    <property type="component" value="Unassembled WGS sequence"/>
</dbReference>
<name>A0A2G9YVP7_9BACT</name>
<accession>A0A2G9YVP7</accession>
<evidence type="ECO:0000313" key="1">
    <source>
        <dbReference type="EMBL" id="PIP23269.1"/>
    </source>
</evidence>
<proteinExistence type="predicted"/>
<evidence type="ECO:0000313" key="2">
    <source>
        <dbReference type="Proteomes" id="UP000230273"/>
    </source>
</evidence>
<dbReference type="EMBL" id="PCRP01000068">
    <property type="protein sequence ID" value="PIP23269.1"/>
    <property type="molecule type" value="Genomic_DNA"/>
</dbReference>
<dbReference type="AlphaFoldDB" id="A0A2G9YVP7"/>
<organism evidence="1 2">
    <name type="scientific">Candidatus Nealsonbacteria bacterium CG23_combo_of_CG06-09_8_20_14_all_38_19</name>
    <dbReference type="NCBI Taxonomy" id="1974721"/>
    <lineage>
        <taxon>Bacteria</taxon>
        <taxon>Candidatus Nealsoniibacteriota</taxon>
    </lineage>
</organism>
<protein>
    <submittedName>
        <fullName evidence="1">Uncharacterized protein</fullName>
    </submittedName>
</protein>
<sequence length="68" mass="7062">MSQVIRDAANSRVAASLRGDEPFSRSARGLAAFREESSGCSTRTFGFEGGHSVTVESRGGTPNAATAK</sequence>
<reference evidence="1 2" key="1">
    <citation type="submission" date="2017-09" db="EMBL/GenBank/DDBJ databases">
        <title>Depth-based differentiation of microbial function through sediment-hosted aquifers and enrichment of novel symbionts in the deep terrestrial subsurface.</title>
        <authorList>
            <person name="Probst A.J."/>
            <person name="Ladd B."/>
            <person name="Jarett J.K."/>
            <person name="Geller-Mcgrath D.E."/>
            <person name="Sieber C.M."/>
            <person name="Emerson J.B."/>
            <person name="Anantharaman K."/>
            <person name="Thomas B.C."/>
            <person name="Malmstrom R."/>
            <person name="Stieglmeier M."/>
            <person name="Klingl A."/>
            <person name="Woyke T."/>
            <person name="Ryan C.M."/>
            <person name="Banfield J.F."/>
        </authorList>
    </citation>
    <scope>NUCLEOTIDE SEQUENCE [LARGE SCALE GENOMIC DNA]</scope>
    <source>
        <strain evidence="1">CG23_combo_of_CG06-09_8_20_14_all_38_19</strain>
    </source>
</reference>